<protein>
    <recommendedName>
        <fullName evidence="3">MFS transporter</fullName>
    </recommendedName>
</protein>
<feature type="non-terminal residue" evidence="1">
    <location>
        <position position="53"/>
    </location>
</feature>
<evidence type="ECO:0000313" key="2">
    <source>
        <dbReference type="Proteomes" id="UP000265618"/>
    </source>
</evidence>
<dbReference type="EMBL" id="BDIP01005974">
    <property type="protein sequence ID" value="GCA64052.1"/>
    <property type="molecule type" value="Genomic_DNA"/>
</dbReference>
<dbReference type="Proteomes" id="UP000265618">
    <property type="component" value="Unassembled WGS sequence"/>
</dbReference>
<reference evidence="1 2" key="1">
    <citation type="journal article" date="2018" name="PLoS ONE">
        <title>The draft genome of Kipferlia bialata reveals reductive genome evolution in fornicate parasites.</title>
        <authorList>
            <person name="Tanifuji G."/>
            <person name="Takabayashi S."/>
            <person name="Kume K."/>
            <person name="Takagi M."/>
            <person name="Nakayama T."/>
            <person name="Kamikawa R."/>
            <person name="Inagaki Y."/>
            <person name="Hashimoto T."/>
        </authorList>
    </citation>
    <scope>NUCLEOTIDE SEQUENCE [LARGE SCALE GENOMIC DNA]</scope>
    <source>
        <strain evidence="1">NY0173</strain>
    </source>
</reference>
<sequence>MSEAEQHKPLKLALLLGSSWAINQLDYAMTQVCLPLIQEYYDVPESQTQWLQI</sequence>
<evidence type="ECO:0008006" key="3">
    <source>
        <dbReference type="Google" id="ProtNLM"/>
    </source>
</evidence>
<evidence type="ECO:0000313" key="1">
    <source>
        <dbReference type="EMBL" id="GCA64052.1"/>
    </source>
</evidence>
<keyword evidence="2" id="KW-1185">Reference proteome</keyword>
<comment type="caution">
    <text evidence="1">The sequence shown here is derived from an EMBL/GenBank/DDBJ whole genome shotgun (WGS) entry which is preliminary data.</text>
</comment>
<accession>A0A391P8A4</accession>
<dbReference type="AlphaFoldDB" id="A0A391P8A4"/>
<proteinExistence type="predicted"/>
<organism evidence="1 2">
    <name type="scientific">Kipferlia bialata</name>
    <dbReference type="NCBI Taxonomy" id="797122"/>
    <lineage>
        <taxon>Eukaryota</taxon>
        <taxon>Metamonada</taxon>
        <taxon>Carpediemonas-like organisms</taxon>
        <taxon>Kipferlia</taxon>
    </lineage>
</organism>
<name>A0A391P8A4_9EUKA</name>
<gene>
    <name evidence="1" type="ORF">KIPB_012997</name>
</gene>